<keyword evidence="6 8" id="KW-0378">Hydrolase</keyword>
<evidence type="ECO:0000256" key="8">
    <source>
        <dbReference type="PROSITE-ProRule" id="PRU01240"/>
    </source>
</evidence>
<protein>
    <recommendedName>
        <fullName evidence="9">P/Homo B domain-containing protein</fullName>
    </recommendedName>
</protein>
<proteinExistence type="inferred from homology"/>
<dbReference type="PROSITE" id="PS51829">
    <property type="entry name" value="P_HOMO_B"/>
    <property type="match status" value="1"/>
</dbReference>
<evidence type="ECO:0000256" key="4">
    <source>
        <dbReference type="ARBA" id="ARBA00022670"/>
    </source>
</evidence>
<evidence type="ECO:0000256" key="2">
    <source>
        <dbReference type="ARBA" id="ARBA00004613"/>
    </source>
</evidence>
<dbReference type="InterPro" id="IPR002884">
    <property type="entry name" value="P_dom"/>
</dbReference>
<dbReference type="PROSITE" id="PS00138">
    <property type="entry name" value="SUBTILASE_SER"/>
    <property type="match status" value="1"/>
</dbReference>
<comment type="similarity">
    <text evidence="8">Belongs to the peptidase S8 family.</text>
</comment>
<reference evidence="10 11" key="1">
    <citation type="journal article" date="2020" name="Microorganisms">
        <title>Osmotic Adaptation and Compatible Solute Biosynthesis of Phototrophic Bacteria as Revealed from Genome Analyses.</title>
        <authorList>
            <person name="Imhoff J.F."/>
            <person name="Rahn T."/>
            <person name="Kunzel S."/>
            <person name="Keller A."/>
            <person name="Neulinger S.C."/>
        </authorList>
    </citation>
    <scope>NUCLEOTIDE SEQUENCE [LARGE SCALE GENOMIC DNA]</scope>
    <source>
        <strain evidence="10 11">DSM 15382</strain>
    </source>
</reference>
<evidence type="ECO:0000256" key="3">
    <source>
        <dbReference type="ARBA" id="ARBA00022525"/>
    </source>
</evidence>
<dbReference type="InterPro" id="IPR000209">
    <property type="entry name" value="Peptidase_S8/S53_dom"/>
</dbReference>
<dbReference type="Pfam" id="PF01483">
    <property type="entry name" value="P_proprotein"/>
    <property type="match status" value="1"/>
</dbReference>
<evidence type="ECO:0000259" key="9">
    <source>
        <dbReference type="PROSITE" id="PS51829"/>
    </source>
</evidence>
<dbReference type="Pfam" id="PF08548">
    <property type="entry name" value="Peptidase_M10_C"/>
    <property type="match status" value="1"/>
</dbReference>
<accession>A0ABS1CSE6</accession>
<evidence type="ECO:0000313" key="11">
    <source>
        <dbReference type="Proteomes" id="UP000697995"/>
    </source>
</evidence>
<dbReference type="InterPro" id="IPR023828">
    <property type="entry name" value="Peptidase_S8_Ser-AS"/>
</dbReference>
<dbReference type="PRINTS" id="PR00313">
    <property type="entry name" value="CABNDNGRPT"/>
</dbReference>
<evidence type="ECO:0000256" key="6">
    <source>
        <dbReference type="ARBA" id="ARBA00022801"/>
    </source>
</evidence>
<dbReference type="Gene3D" id="2.150.10.10">
    <property type="entry name" value="Serralysin-like metalloprotease, C-terminal"/>
    <property type="match status" value="1"/>
</dbReference>
<keyword evidence="4 8" id="KW-0645">Protease</keyword>
<dbReference type="InterPro" id="IPR013858">
    <property type="entry name" value="Peptidase_M10B_C"/>
</dbReference>
<dbReference type="SUPFAM" id="SSF49785">
    <property type="entry name" value="Galactose-binding domain-like"/>
    <property type="match status" value="1"/>
</dbReference>
<dbReference type="PROSITE" id="PS51892">
    <property type="entry name" value="SUBTILASE"/>
    <property type="match status" value="1"/>
</dbReference>
<dbReference type="PRINTS" id="PR00723">
    <property type="entry name" value="SUBTILISIN"/>
</dbReference>
<dbReference type="PANTHER" id="PTHR42884">
    <property type="entry name" value="PROPROTEIN CONVERTASE SUBTILISIN/KEXIN-RELATED"/>
    <property type="match status" value="1"/>
</dbReference>
<dbReference type="Pfam" id="PF00353">
    <property type="entry name" value="HemolysinCabind"/>
    <property type="match status" value="1"/>
</dbReference>
<dbReference type="InterPro" id="IPR001343">
    <property type="entry name" value="Hemolysn_Ca-bd"/>
</dbReference>
<dbReference type="RefSeq" id="WP_133218802.1">
    <property type="nucleotide sequence ID" value="NZ_NRSG01000012.1"/>
</dbReference>
<gene>
    <name evidence="10" type="ORF">CKO45_03075</name>
</gene>
<keyword evidence="5" id="KW-0677">Repeat</keyword>
<dbReference type="SUPFAM" id="SSF51120">
    <property type="entry name" value="beta-Roll"/>
    <property type="match status" value="1"/>
</dbReference>
<comment type="subcellular location">
    <subcellularLocation>
        <location evidence="2">Secreted</location>
    </subcellularLocation>
</comment>
<feature type="active site" description="Charge relay system" evidence="8">
    <location>
        <position position="91"/>
    </location>
</feature>
<keyword evidence="7 8" id="KW-0720">Serine protease</keyword>
<organism evidence="10 11">
    <name type="scientific">Paracraurococcus ruber</name>
    <dbReference type="NCBI Taxonomy" id="77675"/>
    <lineage>
        <taxon>Bacteria</taxon>
        <taxon>Pseudomonadati</taxon>
        <taxon>Pseudomonadota</taxon>
        <taxon>Alphaproteobacteria</taxon>
        <taxon>Acetobacterales</taxon>
        <taxon>Roseomonadaceae</taxon>
        <taxon>Paracraurococcus</taxon>
    </lineage>
</organism>
<dbReference type="PANTHER" id="PTHR42884:SF14">
    <property type="entry name" value="NEUROENDOCRINE CONVERTASE 1"/>
    <property type="match status" value="1"/>
</dbReference>
<dbReference type="Gene3D" id="3.40.50.200">
    <property type="entry name" value="Peptidase S8/S53 domain"/>
    <property type="match status" value="1"/>
</dbReference>
<dbReference type="InterPro" id="IPR008979">
    <property type="entry name" value="Galactose-bd-like_sf"/>
</dbReference>
<keyword evidence="3" id="KW-0964">Secreted</keyword>
<comment type="caution">
    <text evidence="10">The sequence shown here is derived from an EMBL/GenBank/DDBJ whole genome shotgun (WGS) entry which is preliminary data.</text>
</comment>
<comment type="cofactor">
    <cofactor evidence="1">
        <name>Ca(2+)</name>
        <dbReference type="ChEBI" id="CHEBI:29108"/>
    </cofactor>
</comment>
<keyword evidence="11" id="KW-1185">Reference proteome</keyword>
<name>A0ABS1CSE6_9PROT</name>
<feature type="active site" description="Charge relay system" evidence="8">
    <location>
        <position position="57"/>
    </location>
</feature>
<feature type="domain" description="P/Homo B" evidence="9">
    <location>
        <begin position="324"/>
        <end position="457"/>
    </location>
</feature>
<dbReference type="Proteomes" id="UP000697995">
    <property type="component" value="Unassembled WGS sequence"/>
</dbReference>
<evidence type="ECO:0000256" key="7">
    <source>
        <dbReference type="ARBA" id="ARBA00022825"/>
    </source>
</evidence>
<evidence type="ECO:0000256" key="1">
    <source>
        <dbReference type="ARBA" id="ARBA00001913"/>
    </source>
</evidence>
<dbReference type="Pfam" id="PF00082">
    <property type="entry name" value="Peptidase_S8"/>
    <property type="match status" value="1"/>
</dbReference>
<dbReference type="InterPro" id="IPR015500">
    <property type="entry name" value="Peptidase_S8_subtilisin-rel"/>
</dbReference>
<sequence>MAPLPGEDQVDMPLLPTDPYLATGKQWNLGAGKAGINAVGAWTFGYTGAGIRVAVIDNGFNLDNADLAHFDRAASYDAYAGGSDIYAASSHGTAVANVLGAAADGTGMVGVAYDTTMVGVKLTFGAGMAQYYRALDHAWNTADITSMSWTFGAWGDRGLLDSNLYQGTAFARNGYGEIWVVGAGNERAAGDNINLHAFQSSQYVMAVGSTDINGRVSAFSTPGVALHVVAPAETIVTSWDTAIGTGTGTSFAAPTVSGVAALMLQANRYLSWRAVQDIIGLTAHKTDAADANYLINHARDWNGGGMHHSADYGFGLVDAGAAVRLAEAYVSSYWGNPYPGISRSVGATLKADFADTAIFSGMRVEKAMLTISLGSNDWGDYRISLVSAQGTESVLIDHALVNASTGTVWTFTSEQFWGEDAAGGWTVKIHDHDTADTTVLKSWSLRLSGENYGPDTQYVFTDELSAMLKADPARGIIKDAGTGYDTLNFSAVSGKLAFSLALGGTLTNADGSVASLSISGGTAIENLFGGAGDDSLSGTSANNVIRGGYGNDTMSGSGGNDIFVEGRNSGRDVIMDFSAGDKVWLTDGVGLSAISGKIAYLSDGSMVLSGSGYLWKATDFTQVSDWLHKLPHSDSPFA</sequence>
<dbReference type="EMBL" id="NRSG01000012">
    <property type="protein sequence ID" value="MBK1657211.1"/>
    <property type="molecule type" value="Genomic_DNA"/>
</dbReference>
<dbReference type="SUPFAM" id="SSF52743">
    <property type="entry name" value="Subtilisin-like"/>
    <property type="match status" value="1"/>
</dbReference>
<dbReference type="InterPro" id="IPR011049">
    <property type="entry name" value="Serralysin-like_metalloprot_C"/>
</dbReference>
<evidence type="ECO:0000313" key="10">
    <source>
        <dbReference type="EMBL" id="MBK1657211.1"/>
    </source>
</evidence>
<evidence type="ECO:0000256" key="5">
    <source>
        <dbReference type="ARBA" id="ARBA00022737"/>
    </source>
</evidence>
<dbReference type="Gene3D" id="2.60.120.260">
    <property type="entry name" value="Galactose-binding domain-like"/>
    <property type="match status" value="1"/>
</dbReference>
<feature type="active site" description="Charge relay system" evidence="8">
    <location>
        <position position="250"/>
    </location>
</feature>
<dbReference type="InterPro" id="IPR036852">
    <property type="entry name" value="Peptidase_S8/S53_dom_sf"/>
</dbReference>